<feature type="region of interest" description="Disordered" evidence="1">
    <location>
        <begin position="52"/>
        <end position="81"/>
    </location>
</feature>
<proteinExistence type="predicted"/>
<evidence type="ECO:0000256" key="1">
    <source>
        <dbReference type="SAM" id="MobiDB-lite"/>
    </source>
</evidence>
<evidence type="ECO:0000313" key="4">
    <source>
        <dbReference type="Proteomes" id="UP000033915"/>
    </source>
</evidence>
<protein>
    <submittedName>
        <fullName evidence="3">Uncharacterized protein</fullName>
    </submittedName>
</protein>
<reference evidence="3 4" key="1">
    <citation type="journal article" date="2015" name="Nature">
        <title>rRNA introns, odd ribosomes, and small enigmatic genomes across a large radiation of phyla.</title>
        <authorList>
            <person name="Brown C.T."/>
            <person name="Hug L.A."/>
            <person name="Thomas B.C."/>
            <person name="Sharon I."/>
            <person name="Castelle C.J."/>
            <person name="Singh A."/>
            <person name="Wilkins M.J."/>
            <person name="Williams K.H."/>
            <person name="Banfield J.F."/>
        </authorList>
    </citation>
    <scope>NUCLEOTIDE SEQUENCE [LARGE SCALE GENOMIC DNA]</scope>
</reference>
<name>A0A0G1NF57_9BACT</name>
<dbReference type="EMBL" id="LCJT01000034">
    <property type="protein sequence ID" value="KKT82834.1"/>
    <property type="molecule type" value="Genomic_DNA"/>
</dbReference>
<comment type="caution">
    <text evidence="3">The sequence shown here is derived from an EMBL/GenBank/DDBJ whole genome shotgun (WGS) entry which is preliminary data.</text>
</comment>
<keyword evidence="2" id="KW-1133">Transmembrane helix</keyword>
<keyword evidence="2" id="KW-0812">Transmembrane</keyword>
<keyword evidence="2" id="KW-0472">Membrane</keyword>
<sequence>MEVPDIKTKLVLGTVLVIVIAGGLWYWYSRPEPIKTAKDVIEAVTTPTLEVPSNPVQNKIPELNPIDRANPFKDAYKNPFE</sequence>
<feature type="transmembrane region" description="Helical" evidence="2">
    <location>
        <begin position="6"/>
        <end position="28"/>
    </location>
</feature>
<accession>A0A0G1NF57</accession>
<organism evidence="3 4">
    <name type="scientific">Candidatus Giovannonibacteria bacterium GW2011_GWC2_44_9</name>
    <dbReference type="NCBI Taxonomy" id="1618658"/>
    <lineage>
        <taxon>Bacteria</taxon>
        <taxon>Candidatus Giovannoniibacteriota</taxon>
    </lineage>
</organism>
<feature type="compositionally biased region" description="Basic and acidic residues" evidence="1">
    <location>
        <begin position="70"/>
        <end position="81"/>
    </location>
</feature>
<evidence type="ECO:0000256" key="2">
    <source>
        <dbReference type="SAM" id="Phobius"/>
    </source>
</evidence>
<dbReference type="Proteomes" id="UP000033915">
    <property type="component" value="Unassembled WGS sequence"/>
</dbReference>
<evidence type="ECO:0000313" key="3">
    <source>
        <dbReference type="EMBL" id="KKT82834.1"/>
    </source>
</evidence>
<gene>
    <name evidence="3" type="ORF">UW81_C0034G0004</name>
</gene>
<dbReference type="AlphaFoldDB" id="A0A0G1NF57"/>